<feature type="transmembrane region" description="Helical" evidence="1">
    <location>
        <begin position="789"/>
        <end position="811"/>
    </location>
</feature>
<feature type="transmembrane region" description="Helical" evidence="1">
    <location>
        <begin position="448"/>
        <end position="472"/>
    </location>
</feature>
<keyword evidence="1" id="KW-1133">Transmembrane helix</keyword>
<reference evidence="3" key="1">
    <citation type="journal article" date="2006" name="PLoS Biol.">
        <title>Macronuclear genome sequence of the ciliate Tetrahymena thermophila, a model eukaryote.</title>
        <authorList>
            <person name="Eisen J.A."/>
            <person name="Coyne R.S."/>
            <person name="Wu M."/>
            <person name="Wu D."/>
            <person name="Thiagarajan M."/>
            <person name="Wortman J.R."/>
            <person name="Badger J.H."/>
            <person name="Ren Q."/>
            <person name="Amedeo P."/>
            <person name="Jones K.M."/>
            <person name="Tallon L.J."/>
            <person name="Delcher A.L."/>
            <person name="Salzberg S.L."/>
            <person name="Silva J.C."/>
            <person name="Haas B.J."/>
            <person name="Majoros W.H."/>
            <person name="Farzad M."/>
            <person name="Carlton J.M."/>
            <person name="Smith R.K. Jr."/>
            <person name="Garg J."/>
            <person name="Pearlman R.E."/>
            <person name="Karrer K.M."/>
            <person name="Sun L."/>
            <person name="Manning G."/>
            <person name="Elde N.C."/>
            <person name="Turkewitz A.P."/>
            <person name="Asai D.J."/>
            <person name="Wilkes D.E."/>
            <person name="Wang Y."/>
            <person name="Cai H."/>
            <person name="Collins K."/>
            <person name="Stewart B.A."/>
            <person name="Lee S.R."/>
            <person name="Wilamowska K."/>
            <person name="Weinberg Z."/>
            <person name="Ruzzo W.L."/>
            <person name="Wloga D."/>
            <person name="Gaertig J."/>
            <person name="Frankel J."/>
            <person name="Tsao C.-C."/>
            <person name="Gorovsky M.A."/>
            <person name="Keeling P.J."/>
            <person name="Waller R.F."/>
            <person name="Patron N.J."/>
            <person name="Cherry J.M."/>
            <person name="Stover N.A."/>
            <person name="Krieger C.J."/>
            <person name="del Toro C."/>
            <person name="Ryder H.F."/>
            <person name="Williamson S.C."/>
            <person name="Barbeau R.A."/>
            <person name="Hamilton E.P."/>
            <person name="Orias E."/>
        </authorList>
    </citation>
    <scope>NUCLEOTIDE SEQUENCE [LARGE SCALE GENOMIC DNA]</scope>
    <source>
        <strain evidence="3">SB210</strain>
    </source>
</reference>
<dbReference type="AlphaFoldDB" id="Q22P42"/>
<keyword evidence="1 2" id="KW-0812">Transmembrane</keyword>
<keyword evidence="1" id="KW-0472">Membrane</keyword>
<dbReference type="KEGG" id="tet:TTHERM_00414490"/>
<dbReference type="Proteomes" id="UP000009168">
    <property type="component" value="Unassembled WGS sequence"/>
</dbReference>
<keyword evidence="3" id="KW-1185">Reference proteome</keyword>
<evidence type="ECO:0000256" key="1">
    <source>
        <dbReference type="SAM" id="Phobius"/>
    </source>
</evidence>
<organism evidence="2 3">
    <name type="scientific">Tetrahymena thermophila (strain SB210)</name>
    <dbReference type="NCBI Taxonomy" id="312017"/>
    <lineage>
        <taxon>Eukaryota</taxon>
        <taxon>Sar</taxon>
        <taxon>Alveolata</taxon>
        <taxon>Ciliophora</taxon>
        <taxon>Intramacronucleata</taxon>
        <taxon>Oligohymenophorea</taxon>
        <taxon>Hymenostomatida</taxon>
        <taxon>Tetrahymenina</taxon>
        <taxon>Tetrahymenidae</taxon>
        <taxon>Tetrahymena</taxon>
    </lineage>
</organism>
<gene>
    <name evidence="2" type="ORF">TTHERM_00414490</name>
</gene>
<sequence>MEKDNTLNKSSQLLISPRFAQKDPSTQISHDNLFSNQKLNMTKQISIQQSYQASQLIEKQDFNNFKITLQITQMNSQNTERQDYVSPRSQIQDLLSANQMLVNSPKTDQFNEDEVEDNQFDILKMQKNQSIKLQRNESKRLRYFQSVSNKQSYISINSNQQDELQTQKSKFMQLQTLQSQVQKDNNAQKMFNLKQKEIQKQKRKSKKLKQFTASLANSSDSHASSIQLSRVSILKLKDLIIKKKEDQIIKRAKIFYFFAIVISFTVFLISLIVIFENSSNLKEYLINFLYPLQMKQYFANFLYNNQVQQLISLDFISSQGQLSALNSTASQQNQQILNDMLQTNIKQAYSQKQQQAQFDQFYSQDSQVVFLKDKLSFLNSNYEIFTNQISFIQIISQAMQSLYSHYDKTENYENQEGITILNYNNYMNSFDQFQNKIFSSVQDQINDLIQYSLMSMCCFMIVISLIIILRLYTQYATIQKISNVLKLFATLSGSYIQSETNSLIQCLQQTKSQQVKRFSMIQSLHSKENQRIIEEQLFSNKLQKFDNYSAKKKNISTTLPLKIYPKSFLLFSLVTFLVLQSTPIVITIPTNYLYHSISDLLNTSIYANNLQINVNANFYFTQGMLLYKFYPNYKVEYNSQEFIQNQQNAINQKQVVVQSFSDSANNLQGDLRLNSAEITNYISNVLQGNLCSLSKTEQILHSSCQDINNGILIKGILVSVNMIYTELQQIQELITNQKFNKNLSSSEVLKSYDDTYSQIYVINETLVQLSDFISSQTKDQIDFILNLKIVLLTTQFILVSAFIYYCVFYFIRQKQKELLLTLNYFTIISDQQLITNTYINNYILKMK</sequence>
<name>Q22P42_TETTS</name>
<accession>Q22P42</accession>
<evidence type="ECO:0000313" key="3">
    <source>
        <dbReference type="Proteomes" id="UP000009168"/>
    </source>
</evidence>
<proteinExistence type="predicted"/>
<dbReference type="HOGENOM" id="CLU_292665_0_0_1"/>
<feature type="transmembrane region" description="Helical" evidence="1">
    <location>
        <begin position="568"/>
        <end position="594"/>
    </location>
</feature>
<dbReference type="RefSeq" id="XP_001007214.2">
    <property type="nucleotide sequence ID" value="XM_001007214.2"/>
</dbReference>
<protein>
    <submittedName>
        <fullName evidence="2">Transmembrane protein, putative</fullName>
    </submittedName>
</protein>
<dbReference type="GeneID" id="7834986"/>
<dbReference type="InParanoid" id="Q22P42"/>
<feature type="transmembrane region" description="Helical" evidence="1">
    <location>
        <begin position="254"/>
        <end position="275"/>
    </location>
</feature>
<evidence type="ECO:0000313" key="2">
    <source>
        <dbReference type="EMBL" id="EAR86969.2"/>
    </source>
</evidence>
<dbReference type="EMBL" id="GG662856">
    <property type="protein sequence ID" value="EAR86969.2"/>
    <property type="molecule type" value="Genomic_DNA"/>
</dbReference>